<sequence length="916" mass="104015">MKFARYLEDTQIPEWKKAYIDYRGLKKKIAAIRKANENAQDKSSDFRRKSHDQGRSSITEPSPSTSALRRRNYGAVGRTPPNALGRSPFDTHGRTPSIVGRTSDAANNPPGVHQTAPSISEHGPHVLTPPTAANQSVKSARFRLSVDELGPDFELPPAMTSMDSLRDGTIDSHAPSTGSERRRALPSRVFSGTLSAVQSRNSATFIQPPDEQTESNPLHVTIPDPAPVEPRTPRNPFSGMRRRFTTSSRHNDIGNAAPTTVQELLAGLGPNELAFFTALDQELEKVESFYLERERDAELKVAALKEQFHELRGHKQLSTATNEGLWPGFLHLLDSINIPSIPIAGQTNTGKSADASAKSETPLSTPHAHPAGSIAHDPDAYHRAKKKLKKAVLEFYRGLELLQNYRILNMTGFRKALKKFDKTAKMSAQNLYMREKVEICNFASGDTCSRLLKEIEKIYATRFEKGDEKKARTRLRATPRQSTHHFSTFRSGMLVGMALPALAMGIYYSLQEEQREQIPEWSALLQVYAALCIPVIFSLLLGLNMVAWARARINFIFIFELDARTVIDAREYTELPAFLFATLAYAFWFSFSRAGAETIAPTTWPVIWIGLAAIVLFNPLPIFHRSARWWLLRTVGKLFVSGRTRVEFKDFWMGDQLCSLVYTMGNLYFLVCAYTGNWHHIEQRCQLGPHWTIPLVLTALPSLIRLVQCIRRYIDSKNHIHLINGGKYTASIVSYVAYYGWRHYGSHRDFRMGVWILFATINSCYTSYWDLMMDWSVLQIKGVQYKLLRKELAYSNHIPTYYIAIVTNVVLRFIWVWYIPSGGLPAGARAFMFAVLEMLRRVQWNFFRLENEHIGNADQFRVTREVPLPYVFTGDRDSEDEDGTERRTRRLSVRLPVMHKNDDDDDVDADVEAEGR</sequence>
<dbReference type="HOGENOM" id="CLU_006116_0_0_1"/>
<feature type="compositionally biased region" description="Polar residues" evidence="6">
    <location>
        <begin position="55"/>
        <end position="67"/>
    </location>
</feature>
<organism evidence="10 11">
    <name type="scientific">Rhizoctonia solani 123E</name>
    <dbReference type="NCBI Taxonomy" id="1423351"/>
    <lineage>
        <taxon>Eukaryota</taxon>
        <taxon>Fungi</taxon>
        <taxon>Dikarya</taxon>
        <taxon>Basidiomycota</taxon>
        <taxon>Agaricomycotina</taxon>
        <taxon>Agaricomycetes</taxon>
        <taxon>Cantharellales</taxon>
        <taxon>Ceratobasidiaceae</taxon>
        <taxon>Rhizoctonia</taxon>
    </lineage>
</organism>
<feature type="transmembrane region" description="Helical" evidence="7">
    <location>
        <begin position="688"/>
        <end position="707"/>
    </location>
</feature>
<dbReference type="InterPro" id="IPR004342">
    <property type="entry name" value="EXS_C"/>
</dbReference>
<dbReference type="Pfam" id="PF03124">
    <property type="entry name" value="EXS"/>
    <property type="match status" value="1"/>
</dbReference>
<feature type="transmembrane region" description="Helical" evidence="7">
    <location>
        <begin position="817"/>
        <end position="839"/>
    </location>
</feature>
<feature type="transmembrane region" description="Helical" evidence="7">
    <location>
        <begin position="528"/>
        <end position="551"/>
    </location>
</feature>
<evidence type="ECO:0000256" key="2">
    <source>
        <dbReference type="ARBA" id="ARBA00009665"/>
    </source>
</evidence>
<dbReference type="CDD" id="cd14475">
    <property type="entry name" value="SPX_SYG1_like"/>
    <property type="match status" value="1"/>
</dbReference>
<keyword evidence="5 7" id="KW-0472">Membrane</keyword>
<feature type="region of interest" description="Disordered" evidence="6">
    <location>
        <begin position="153"/>
        <end position="184"/>
    </location>
</feature>
<feature type="transmembrane region" description="Helical" evidence="7">
    <location>
        <begin position="753"/>
        <end position="771"/>
    </location>
</feature>
<keyword evidence="11" id="KW-1185">Reference proteome</keyword>
<keyword evidence="4 7" id="KW-1133">Transmembrane helix</keyword>
<feature type="transmembrane region" description="Helical" evidence="7">
    <location>
        <begin position="489"/>
        <end position="508"/>
    </location>
</feature>
<feature type="domain" description="SPX" evidence="9">
    <location>
        <begin position="1"/>
        <end position="434"/>
    </location>
</feature>
<keyword evidence="10" id="KW-0675">Receptor</keyword>
<dbReference type="Pfam" id="PF03105">
    <property type="entry name" value="SPX"/>
    <property type="match status" value="1"/>
</dbReference>
<feature type="transmembrane region" description="Helical" evidence="7">
    <location>
        <begin position="572"/>
        <end position="591"/>
    </location>
</feature>
<feature type="transmembrane region" description="Helical" evidence="7">
    <location>
        <begin position="657"/>
        <end position="676"/>
    </location>
</feature>
<feature type="transmembrane region" description="Helical" evidence="7">
    <location>
        <begin position="792"/>
        <end position="811"/>
    </location>
</feature>
<evidence type="ECO:0000256" key="7">
    <source>
        <dbReference type="SAM" id="Phobius"/>
    </source>
</evidence>
<feature type="region of interest" description="Disordered" evidence="6">
    <location>
        <begin position="347"/>
        <end position="377"/>
    </location>
</feature>
<evidence type="ECO:0000259" key="8">
    <source>
        <dbReference type="PROSITE" id="PS51380"/>
    </source>
</evidence>
<proteinExistence type="inferred from homology"/>
<feature type="compositionally biased region" description="Basic and acidic residues" evidence="6">
    <location>
        <begin position="36"/>
        <end position="54"/>
    </location>
</feature>
<evidence type="ECO:0000313" key="10">
    <source>
        <dbReference type="EMBL" id="KEP53997.1"/>
    </source>
</evidence>
<comment type="caution">
    <text evidence="10">The sequence shown here is derived from an EMBL/GenBank/DDBJ whole genome shotgun (WGS) entry which is preliminary data.</text>
</comment>
<evidence type="ECO:0000259" key="9">
    <source>
        <dbReference type="PROSITE" id="PS51382"/>
    </source>
</evidence>
<protein>
    <submittedName>
        <fullName evidence="10">Xenotropic and polytropic retrovirus receptor-like protein</fullName>
    </submittedName>
</protein>
<reference evidence="10 11" key="1">
    <citation type="submission" date="2013-12" db="EMBL/GenBank/DDBJ databases">
        <authorList>
            <person name="Cubeta M."/>
            <person name="Pakala S."/>
            <person name="Fedorova N."/>
            <person name="Thomas E."/>
            <person name="Dean R."/>
            <person name="Jabaji S."/>
            <person name="Neate S."/>
            <person name="Toda T."/>
            <person name="Tavantzis S."/>
            <person name="Vilgalys R."/>
            <person name="Bharathan N."/>
            <person name="Pakala S."/>
            <person name="Losada L.S."/>
            <person name="Zafar N."/>
            <person name="Nierman W."/>
        </authorList>
    </citation>
    <scope>NUCLEOTIDE SEQUENCE [LARGE SCALE GENOMIC DNA]</scope>
    <source>
        <strain evidence="10 11">123E</strain>
    </source>
</reference>
<gene>
    <name evidence="10" type="ORF">V565_023770</name>
</gene>
<dbReference type="EMBL" id="AZST01000042">
    <property type="protein sequence ID" value="KEP53997.1"/>
    <property type="molecule type" value="Genomic_DNA"/>
</dbReference>
<dbReference type="GO" id="GO:0016036">
    <property type="term" value="P:cellular response to phosphate starvation"/>
    <property type="evidence" value="ECO:0007669"/>
    <property type="project" value="TreeGrafter"/>
</dbReference>
<dbReference type="OrthoDB" id="9970435at2759"/>
<feature type="region of interest" description="Disordered" evidence="6">
    <location>
        <begin position="206"/>
        <end position="241"/>
    </location>
</feature>
<dbReference type="GO" id="GO:0000822">
    <property type="term" value="F:inositol hexakisphosphate binding"/>
    <property type="evidence" value="ECO:0007669"/>
    <property type="project" value="TreeGrafter"/>
</dbReference>
<evidence type="ECO:0000256" key="3">
    <source>
        <dbReference type="ARBA" id="ARBA00022692"/>
    </source>
</evidence>
<feature type="compositionally biased region" description="Acidic residues" evidence="6">
    <location>
        <begin position="903"/>
        <end position="916"/>
    </location>
</feature>
<feature type="region of interest" description="Disordered" evidence="6">
    <location>
        <begin position="36"/>
        <end position="134"/>
    </location>
</feature>
<feature type="region of interest" description="Disordered" evidence="6">
    <location>
        <begin position="873"/>
        <end position="916"/>
    </location>
</feature>
<evidence type="ECO:0000256" key="5">
    <source>
        <dbReference type="ARBA" id="ARBA00023136"/>
    </source>
</evidence>
<evidence type="ECO:0000256" key="4">
    <source>
        <dbReference type="ARBA" id="ARBA00022989"/>
    </source>
</evidence>
<dbReference type="GO" id="GO:0005794">
    <property type="term" value="C:Golgi apparatus"/>
    <property type="evidence" value="ECO:0007669"/>
    <property type="project" value="TreeGrafter"/>
</dbReference>
<dbReference type="InterPro" id="IPR004331">
    <property type="entry name" value="SPX_dom"/>
</dbReference>
<name>A0A074SVR0_9AGAM</name>
<evidence type="ECO:0000256" key="6">
    <source>
        <dbReference type="SAM" id="MobiDB-lite"/>
    </source>
</evidence>
<dbReference type="GO" id="GO:0006817">
    <property type="term" value="P:phosphate ion transport"/>
    <property type="evidence" value="ECO:0007669"/>
    <property type="project" value="TreeGrafter"/>
</dbReference>
<comment type="similarity">
    <text evidence="2">Belongs to the SYG1 (TC 2.A.94) family.</text>
</comment>
<dbReference type="STRING" id="1423351.A0A074SVR0"/>
<dbReference type="PANTHER" id="PTHR10783">
    <property type="entry name" value="XENOTROPIC AND POLYTROPIC RETROVIRUS RECEPTOR 1-RELATED"/>
    <property type="match status" value="1"/>
</dbReference>
<dbReference type="AlphaFoldDB" id="A0A074SVR0"/>
<comment type="subcellular location">
    <subcellularLocation>
        <location evidence="1">Membrane</location>
        <topology evidence="1">Multi-pass membrane protein</topology>
    </subcellularLocation>
</comment>
<dbReference type="GO" id="GO:0005886">
    <property type="term" value="C:plasma membrane"/>
    <property type="evidence" value="ECO:0007669"/>
    <property type="project" value="TreeGrafter"/>
</dbReference>
<dbReference type="PANTHER" id="PTHR10783:SF103">
    <property type="entry name" value="SOLUTE CARRIER FAMILY 53 MEMBER 1"/>
    <property type="match status" value="1"/>
</dbReference>
<feature type="domain" description="EXS" evidence="8">
    <location>
        <begin position="685"/>
        <end position="880"/>
    </location>
</feature>
<feature type="transmembrane region" description="Helical" evidence="7">
    <location>
        <begin position="719"/>
        <end position="741"/>
    </location>
</feature>
<dbReference type="Proteomes" id="UP000027456">
    <property type="component" value="Unassembled WGS sequence"/>
</dbReference>
<dbReference type="PROSITE" id="PS51382">
    <property type="entry name" value="SPX"/>
    <property type="match status" value="1"/>
</dbReference>
<evidence type="ECO:0000313" key="11">
    <source>
        <dbReference type="Proteomes" id="UP000027456"/>
    </source>
</evidence>
<feature type="transmembrane region" description="Helical" evidence="7">
    <location>
        <begin position="603"/>
        <end position="623"/>
    </location>
</feature>
<accession>A0A074SVR0</accession>
<keyword evidence="3 7" id="KW-0812">Transmembrane</keyword>
<evidence type="ECO:0000256" key="1">
    <source>
        <dbReference type="ARBA" id="ARBA00004141"/>
    </source>
</evidence>
<dbReference type="PROSITE" id="PS51380">
    <property type="entry name" value="EXS"/>
    <property type="match status" value="1"/>
</dbReference>